<feature type="coiled-coil region" evidence="1">
    <location>
        <begin position="17"/>
        <end position="44"/>
    </location>
</feature>
<evidence type="ECO:0000313" key="4">
    <source>
        <dbReference type="Proteomes" id="UP000198866"/>
    </source>
</evidence>
<feature type="compositionally biased region" description="Basic and acidic residues" evidence="2">
    <location>
        <begin position="65"/>
        <end position="74"/>
    </location>
</feature>
<evidence type="ECO:0000256" key="1">
    <source>
        <dbReference type="SAM" id="Coils"/>
    </source>
</evidence>
<dbReference type="AlphaFoldDB" id="A0A1H6ZWQ2"/>
<name>A0A1H6ZWQ2_9BURK</name>
<dbReference type="OrthoDB" id="8778158at2"/>
<gene>
    <name evidence="3" type="ORF">SAMN05192539_1013118</name>
</gene>
<proteinExistence type="predicted"/>
<sequence length="91" mass="10622">MLQWLIRWASHHSAAPERQAERALHDLRMELYQAEQRVLDAQMQADYYRSRIAFCEEVQKKGIEQVSDDRRGHQEVPPPLRPAGLKLTAAQ</sequence>
<dbReference type="EMBL" id="FNYE01000013">
    <property type="protein sequence ID" value="SEJ57903.1"/>
    <property type="molecule type" value="Genomic_DNA"/>
</dbReference>
<protein>
    <submittedName>
        <fullName evidence="3">Uncharacterized protein</fullName>
    </submittedName>
</protein>
<dbReference type="RefSeq" id="WP_090867668.1">
    <property type="nucleotide sequence ID" value="NZ_FNYE01000013.1"/>
</dbReference>
<evidence type="ECO:0000313" key="3">
    <source>
        <dbReference type="EMBL" id="SEJ57903.1"/>
    </source>
</evidence>
<feature type="region of interest" description="Disordered" evidence="2">
    <location>
        <begin position="65"/>
        <end position="91"/>
    </location>
</feature>
<reference evidence="4" key="1">
    <citation type="submission" date="2016-10" db="EMBL/GenBank/DDBJ databases">
        <authorList>
            <person name="Varghese N."/>
            <person name="Submissions S."/>
        </authorList>
    </citation>
    <scope>NUCLEOTIDE SEQUENCE [LARGE SCALE GENOMIC DNA]</scope>
    <source>
        <strain evidence="4">LMG 26031</strain>
    </source>
</reference>
<keyword evidence="1" id="KW-0175">Coiled coil</keyword>
<organism evidence="3 4">
    <name type="scientific">Paraburkholderia diazotrophica</name>
    <dbReference type="NCBI Taxonomy" id="667676"/>
    <lineage>
        <taxon>Bacteria</taxon>
        <taxon>Pseudomonadati</taxon>
        <taxon>Pseudomonadota</taxon>
        <taxon>Betaproteobacteria</taxon>
        <taxon>Burkholderiales</taxon>
        <taxon>Burkholderiaceae</taxon>
        <taxon>Paraburkholderia</taxon>
    </lineage>
</organism>
<evidence type="ECO:0000256" key="2">
    <source>
        <dbReference type="SAM" id="MobiDB-lite"/>
    </source>
</evidence>
<accession>A0A1H6ZWQ2</accession>
<dbReference type="Proteomes" id="UP000198866">
    <property type="component" value="Unassembled WGS sequence"/>
</dbReference>
<keyword evidence="4" id="KW-1185">Reference proteome</keyword>